<name>A0A7W6DCE9_9HYPH</name>
<dbReference type="EMBL" id="JACIEE010000015">
    <property type="protein sequence ID" value="MBB3980137.1"/>
    <property type="molecule type" value="Genomic_DNA"/>
</dbReference>
<organism evidence="1 2">
    <name type="scientific">Mycoplana azooxidifex</name>
    <dbReference type="NCBI Taxonomy" id="1636188"/>
    <lineage>
        <taxon>Bacteria</taxon>
        <taxon>Pseudomonadati</taxon>
        <taxon>Pseudomonadota</taxon>
        <taxon>Alphaproteobacteria</taxon>
        <taxon>Hyphomicrobiales</taxon>
        <taxon>Rhizobiaceae</taxon>
        <taxon>Mycoplana</taxon>
    </lineage>
</organism>
<comment type="caution">
    <text evidence="1">The sequence shown here is derived from an EMBL/GenBank/DDBJ whole genome shotgun (WGS) entry which is preliminary data.</text>
</comment>
<keyword evidence="2" id="KW-1185">Reference proteome</keyword>
<dbReference type="AlphaFoldDB" id="A0A7W6DCE9"/>
<dbReference type="RefSeq" id="WP_183808286.1">
    <property type="nucleotide sequence ID" value="NZ_JACIEE010000015.1"/>
</dbReference>
<reference evidence="1 2" key="1">
    <citation type="submission" date="2020-08" db="EMBL/GenBank/DDBJ databases">
        <title>Genomic Encyclopedia of Type Strains, Phase IV (KMG-IV): sequencing the most valuable type-strain genomes for metagenomic binning, comparative biology and taxonomic classification.</title>
        <authorList>
            <person name="Goeker M."/>
        </authorList>
    </citation>
    <scope>NUCLEOTIDE SEQUENCE [LARGE SCALE GENOMIC DNA]</scope>
    <source>
        <strain evidence="1 2">DSM 100211</strain>
    </source>
</reference>
<proteinExistence type="predicted"/>
<gene>
    <name evidence="1" type="ORF">GGQ64_005384</name>
</gene>
<protein>
    <submittedName>
        <fullName evidence="1">Uncharacterized protein</fullName>
    </submittedName>
</protein>
<evidence type="ECO:0000313" key="1">
    <source>
        <dbReference type="EMBL" id="MBB3980137.1"/>
    </source>
</evidence>
<sequence length="74" mass="8617">MNLFTRVENAFAILLTRGEYRQAELYERDGFFYAAHGRGFVRLCGNRMTTVPAVRWDDIVGVEFDERWNGVGRV</sequence>
<evidence type="ECO:0000313" key="2">
    <source>
        <dbReference type="Proteomes" id="UP000574761"/>
    </source>
</evidence>
<dbReference type="Proteomes" id="UP000574761">
    <property type="component" value="Unassembled WGS sequence"/>
</dbReference>
<accession>A0A7W6DCE9</accession>